<sequence>MFELGGMTVTWGTLVLVALLTAGIAWFAWRGPYAVVALGALIGGIHAVAYWTEYLDAAAVADVRGTVAGLAVEAFLVAAAGLDTLFAATGTAIGWLLDWLAGISMPAASVSVLEFGSFLLAVTLAGALVCASLVRIVRWAEGTPIGAWLAGLGVVFGASGVLWTWLPIGIGEMAALHALLIAVALVAGIGVGALAVRTPTPALQRQLRTHR</sequence>
<feature type="transmembrane region" description="Helical" evidence="1">
    <location>
        <begin position="115"/>
        <end position="134"/>
    </location>
</feature>
<feature type="transmembrane region" description="Helical" evidence="1">
    <location>
        <begin position="67"/>
        <end position="95"/>
    </location>
</feature>
<proteinExistence type="predicted"/>
<dbReference type="AlphaFoldDB" id="A0ABD5V4S0"/>
<protein>
    <submittedName>
        <fullName evidence="2">Uncharacterized protein</fullName>
    </submittedName>
</protein>
<dbReference type="EMBL" id="JBHSXQ010000001">
    <property type="protein sequence ID" value="MFC6903854.1"/>
    <property type="molecule type" value="Genomic_DNA"/>
</dbReference>
<dbReference type="Proteomes" id="UP001596312">
    <property type="component" value="Unassembled WGS sequence"/>
</dbReference>
<keyword evidence="3" id="KW-1185">Reference proteome</keyword>
<keyword evidence="1" id="KW-1133">Transmembrane helix</keyword>
<keyword evidence="1" id="KW-0472">Membrane</keyword>
<feature type="transmembrane region" description="Helical" evidence="1">
    <location>
        <begin position="35"/>
        <end position="55"/>
    </location>
</feature>
<organism evidence="2 3">
    <name type="scientific">Halalkalicoccus tibetensis</name>
    <dbReference type="NCBI Taxonomy" id="175632"/>
    <lineage>
        <taxon>Archaea</taxon>
        <taxon>Methanobacteriati</taxon>
        <taxon>Methanobacteriota</taxon>
        <taxon>Stenosarchaea group</taxon>
        <taxon>Halobacteria</taxon>
        <taxon>Halobacteriales</taxon>
        <taxon>Halococcaceae</taxon>
        <taxon>Halalkalicoccus</taxon>
    </lineage>
</organism>
<evidence type="ECO:0000313" key="2">
    <source>
        <dbReference type="EMBL" id="MFC6903854.1"/>
    </source>
</evidence>
<comment type="caution">
    <text evidence="2">The sequence shown here is derived from an EMBL/GenBank/DDBJ whole genome shotgun (WGS) entry which is preliminary data.</text>
</comment>
<feature type="transmembrane region" description="Helical" evidence="1">
    <location>
        <begin position="146"/>
        <end position="168"/>
    </location>
</feature>
<feature type="transmembrane region" description="Helical" evidence="1">
    <location>
        <begin position="9"/>
        <end position="29"/>
    </location>
</feature>
<evidence type="ECO:0000256" key="1">
    <source>
        <dbReference type="SAM" id="Phobius"/>
    </source>
</evidence>
<feature type="transmembrane region" description="Helical" evidence="1">
    <location>
        <begin position="174"/>
        <end position="196"/>
    </location>
</feature>
<name>A0ABD5V4S0_9EURY</name>
<keyword evidence="1" id="KW-0812">Transmembrane</keyword>
<gene>
    <name evidence="2" type="ORF">ACFQGH_01435</name>
</gene>
<reference evidence="2 3" key="1">
    <citation type="journal article" date="2019" name="Int. J. Syst. Evol. Microbiol.">
        <title>The Global Catalogue of Microorganisms (GCM) 10K type strain sequencing project: providing services to taxonomists for standard genome sequencing and annotation.</title>
        <authorList>
            <consortium name="The Broad Institute Genomics Platform"/>
            <consortium name="The Broad Institute Genome Sequencing Center for Infectious Disease"/>
            <person name="Wu L."/>
            <person name="Ma J."/>
        </authorList>
    </citation>
    <scope>NUCLEOTIDE SEQUENCE [LARGE SCALE GENOMIC DNA]</scope>
    <source>
        <strain evidence="2 3">CGMCC 1.3240</strain>
    </source>
</reference>
<accession>A0ABD5V4S0</accession>
<evidence type="ECO:0000313" key="3">
    <source>
        <dbReference type="Proteomes" id="UP001596312"/>
    </source>
</evidence>
<dbReference type="RefSeq" id="WP_340602341.1">
    <property type="nucleotide sequence ID" value="NZ_JBBMXV010000001.1"/>
</dbReference>